<feature type="transmembrane region" description="Helical" evidence="6">
    <location>
        <begin position="146"/>
        <end position="167"/>
    </location>
</feature>
<name>A0ABT4VDZ1_9HELI</name>
<keyword evidence="4 6" id="KW-1133">Transmembrane helix</keyword>
<comment type="subcellular location">
    <subcellularLocation>
        <location evidence="1">Cell membrane</location>
        <topology evidence="1">Multi-pass membrane protein</topology>
    </subcellularLocation>
</comment>
<dbReference type="RefSeq" id="WP_271021208.1">
    <property type="nucleotide sequence ID" value="NZ_JAQHXR010000002.1"/>
</dbReference>
<dbReference type="PANTHER" id="PTHR30086:SF20">
    <property type="entry name" value="ARGININE EXPORTER PROTEIN ARGO-RELATED"/>
    <property type="match status" value="1"/>
</dbReference>
<evidence type="ECO:0000256" key="1">
    <source>
        <dbReference type="ARBA" id="ARBA00004651"/>
    </source>
</evidence>
<comment type="caution">
    <text evidence="7">The sequence shown here is derived from an EMBL/GenBank/DDBJ whole genome shotgun (WGS) entry which is preliminary data.</text>
</comment>
<protein>
    <submittedName>
        <fullName evidence="7">LysE family transporter</fullName>
    </submittedName>
</protein>
<evidence type="ECO:0000256" key="2">
    <source>
        <dbReference type="ARBA" id="ARBA00022475"/>
    </source>
</evidence>
<evidence type="ECO:0000256" key="4">
    <source>
        <dbReference type="ARBA" id="ARBA00022989"/>
    </source>
</evidence>
<feature type="transmembrane region" description="Helical" evidence="6">
    <location>
        <begin position="35"/>
        <end position="58"/>
    </location>
</feature>
<accession>A0ABT4VDZ1</accession>
<proteinExistence type="predicted"/>
<dbReference type="Pfam" id="PF01810">
    <property type="entry name" value="LysE"/>
    <property type="match status" value="1"/>
</dbReference>
<keyword evidence="5 6" id="KW-0472">Membrane</keyword>
<feature type="transmembrane region" description="Helical" evidence="6">
    <location>
        <begin position="179"/>
        <end position="202"/>
    </location>
</feature>
<evidence type="ECO:0000256" key="3">
    <source>
        <dbReference type="ARBA" id="ARBA00022692"/>
    </source>
</evidence>
<evidence type="ECO:0000256" key="5">
    <source>
        <dbReference type="ARBA" id="ARBA00023136"/>
    </source>
</evidence>
<dbReference type="EMBL" id="JAQHXR010000002">
    <property type="protein sequence ID" value="MDA3968917.1"/>
    <property type="molecule type" value="Genomic_DNA"/>
</dbReference>
<dbReference type="Proteomes" id="UP001210261">
    <property type="component" value="Unassembled WGS sequence"/>
</dbReference>
<dbReference type="InterPro" id="IPR001123">
    <property type="entry name" value="LeuE-type"/>
</dbReference>
<evidence type="ECO:0000313" key="7">
    <source>
        <dbReference type="EMBL" id="MDA3968917.1"/>
    </source>
</evidence>
<evidence type="ECO:0000313" key="8">
    <source>
        <dbReference type="Proteomes" id="UP001210261"/>
    </source>
</evidence>
<keyword evidence="3 6" id="KW-0812">Transmembrane</keyword>
<dbReference type="PANTHER" id="PTHR30086">
    <property type="entry name" value="ARGININE EXPORTER PROTEIN ARGO"/>
    <property type="match status" value="1"/>
</dbReference>
<evidence type="ECO:0000256" key="6">
    <source>
        <dbReference type="SAM" id="Phobius"/>
    </source>
</evidence>
<gene>
    <name evidence="7" type="ORF">PF021_04420</name>
</gene>
<sequence>MEVLSKGFFTAFALFAAIGAQNTFVLKQGIMKNHILLVCVICILCDVFFVSLGVFGVAKLIAHSKIISSLLGVLGFIFVLAYGLLSLRSAIRANEYLKLTSLDRKDSIKNIVLQTLAVTLLNPSVYLDTIVILGAMSLSLDIGEKFIFSFGVILASCIWFVSISFAAKKASVLFKSTKTWAMLHVFTALVMFYIAYGLYGYVIEFINYF</sequence>
<keyword evidence="8" id="KW-1185">Reference proteome</keyword>
<feature type="transmembrane region" description="Helical" evidence="6">
    <location>
        <begin position="70"/>
        <end position="91"/>
    </location>
</feature>
<keyword evidence="2" id="KW-1003">Cell membrane</keyword>
<organism evidence="7 8">
    <name type="scientific">Helicobacter ibis</name>
    <dbReference type="NCBI Taxonomy" id="2962633"/>
    <lineage>
        <taxon>Bacteria</taxon>
        <taxon>Pseudomonadati</taxon>
        <taxon>Campylobacterota</taxon>
        <taxon>Epsilonproteobacteria</taxon>
        <taxon>Campylobacterales</taxon>
        <taxon>Helicobacteraceae</taxon>
        <taxon>Helicobacter</taxon>
    </lineage>
</organism>
<feature type="transmembrane region" description="Helical" evidence="6">
    <location>
        <begin position="111"/>
        <end position="134"/>
    </location>
</feature>
<reference evidence="7 8" key="1">
    <citation type="submission" date="2023-01" db="EMBL/GenBank/DDBJ databases">
        <title>Description of Helicobacter ibis sp. nov. isolated from faecal droppings of black-faced ibis (Theristicus melanopis).</title>
        <authorList>
            <person name="Lopez-Cantillo M."/>
            <person name="Vidal-Veuthey B."/>
            <person name="Mella A."/>
            <person name="De La Haba R."/>
            <person name="Collado L."/>
        </authorList>
    </citation>
    <scope>NUCLEOTIDE SEQUENCE [LARGE SCALE GENOMIC DNA]</scope>
    <source>
        <strain evidence="7 8">A82</strain>
    </source>
</reference>